<dbReference type="AlphaFoldDB" id="A0A554A027"/>
<keyword evidence="4" id="KW-1185">Reference proteome</keyword>
<accession>A0A554A027</accession>
<dbReference type="Pfam" id="PF08327">
    <property type="entry name" value="AHSA1"/>
    <property type="match status" value="1"/>
</dbReference>
<comment type="similarity">
    <text evidence="1">Belongs to the AHA1 family.</text>
</comment>
<evidence type="ECO:0000313" key="3">
    <source>
        <dbReference type="EMBL" id="TSB47049.1"/>
    </source>
</evidence>
<dbReference type="CDD" id="cd07814">
    <property type="entry name" value="SRPBCC_CalC_Aha1-like"/>
    <property type="match status" value="1"/>
</dbReference>
<gene>
    <name evidence="3" type="ORF">FN960_08505</name>
</gene>
<dbReference type="InterPro" id="IPR023393">
    <property type="entry name" value="START-like_dom_sf"/>
</dbReference>
<dbReference type="InterPro" id="IPR013538">
    <property type="entry name" value="ASHA1/2-like_C"/>
</dbReference>
<dbReference type="OrthoDB" id="2632836at2"/>
<evidence type="ECO:0000313" key="4">
    <source>
        <dbReference type="Proteomes" id="UP000318521"/>
    </source>
</evidence>
<evidence type="ECO:0000256" key="1">
    <source>
        <dbReference type="ARBA" id="ARBA00006817"/>
    </source>
</evidence>
<organism evidence="3 4">
    <name type="scientific">Alkalicoccobacillus porphyridii</name>
    <dbReference type="NCBI Taxonomy" id="2597270"/>
    <lineage>
        <taxon>Bacteria</taxon>
        <taxon>Bacillati</taxon>
        <taxon>Bacillota</taxon>
        <taxon>Bacilli</taxon>
        <taxon>Bacillales</taxon>
        <taxon>Bacillaceae</taxon>
        <taxon>Alkalicoccobacillus</taxon>
    </lineage>
</organism>
<proteinExistence type="inferred from homology"/>
<dbReference type="Gene3D" id="3.30.530.20">
    <property type="match status" value="1"/>
</dbReference>
<sequence>MEIPSIVQKTHINCSIDEVYKTLLSAQDWNQWFTDETTIDNHHITLVWTNWGKEKVTIKDGGRIINKIQNKHFSFEWSPGPELTTTVNFDLEEYNLGTDITVTETGYMEDHLHTLVYCAGGWGEALMLLKAYMEHGIKLRTSES</sequence>
<dbReference type="RefSeq" id="WP_143848279.1">
    <property type="nucleotide sequence ID" value="NZ_VLXZ01000004.1"/>
</dbReference>
<dbReference type="Proteomes" id="UP000318521">
    <property type="component" value="Unassembled WGS sequence"/>
</dbReference>
<dbReference type="EMBL" id="VLXZ01000004">
    <property type="protein sequence ID" value="TSB47049.1"/>
    <property type="molecule type" value="Genomic_DNA"/>
</dbReference>
<feature type="domain" description="Activator of Hsp90 ATPase homologue 1/2-like C-terminal" evidence="2">
    <location>
        <begin position="14"/>
        <end position="134"/>
    </location>
</feature>
<evidence type="ECO:0000259" key="2">
    <source>
        <dbReference type="Pfam" id="PF08327"/>
    </source>
</evidence>
<protein>
    <submittedName>
        <fullName evidence="3">SRPBCC domain-containing protein</fullName>
    </submittedName>
</protein>
<name>A0A554A027_9BACI</name>
<dbReference type="SUPFAM" id="SSF55961">
    <property type="entry name" value="Bet v1-like"/>
    <property type="match status" value="1"/>
</dbReference>
<reference evidence="3 4" key="1">
    <citation type="submission" date="2019-07" db="EMBL/GenBank/DDBJ databases">
        <authorList>
            <person name="Park Y.J."/>
            <person name="Jeong S.E."/>
            <person name="Jung H.S."/>
        </authorList>
    </citation>
    <scope>NUCLEOTIDE SEQUENCE [LARGE SCALE GENOMIC DNA]</scope>
    <source>
        <strain evidence="4">P16(2019)</strain>
    </source>
</reference>
<comment type="caution">
    <text evidence="3">The sequence shown here is derived from an EMBL/GenBank/DDBJ whole genome shotgun (WGS) entry which is preliminary data.</text>
</comment>